<evidence type="ECO:0000259" key="1">
    <source>
        <dbReference type="PROSITE" id="PS51186"/>
    </source>
</evidence>
<sequence length="148" mass="16656">MITNLHVSDEEIAKKILNVQIPAYKIEAEIIHFYGIPQLKDTVETIRTCNENFLGYLLEEELAGVISYTVDQNHLEICRLVVHPNHFRKGIARSLVGYVIENVAKGKKTTVSTGAKNIPAKKLYSMFGFIAVQDIEVAPNVFITLLEK</sequence>
<feature type="domain" description="N-acetyltransferase" evidence="1">
    <location>
        <begin position="3"/>
        <end position="148"/>
    </location>
</feature>
<dbReference type="Proteomes" id="UP000005850">
    <property type="component" value="Chromosome"/>
</dbReference>
<keyword evidence="2" id="KW-0808">Transferase</keyword>
<dbReference type="STRING" id="1042163.BRLA_c013320"/>
<keyword evidence="3" id="KW-1185">Reference proteome</keyword>
<dbReference type="EMBL" id="CP007806">
    <property type="protein sequence ID" value="AIG25672.1"/>
    <property type="molecule type" value="Genomic_DNA"/>
</dbReference>
<dbReference type="RefSeq" id="WP_003338289.1">
    <property type="nucleotide sequence ID" value="NZ_CP007806.1"/>
</dbReference>
<dbReference type="KEGG" id="blr:BRLA_c013320"/>
<gene>
    <name evidence="2" type="primary">rimI_1</name>
    <name evidence="2" type="ORF">BRLA_c013320</name>
</gene>
<dbReference type="HOGENOM" id="CLU_096795_0_1_9"/>
<dbReference type="SUPFAM" id="SSF55729">
    <property type="entry name" value="Acyl-CoA N-acyltransferases (Nat)"/>
    <property type="match status" value="1"/>
</dbReference>
<dbReference type="CDD" id="cd04301">
    <property type="entry name" value="NAT_SF"/>
    <property type="match status" value="1"/>
</dbReference>
<evidence type="ECO:0000313" key="3">
    <source>
        <dbReference type="Proteomes" id="UP000005850"/>
    </source>
</evidence>
<proteinExistence type="predicted"/>
<reference evidence="2 3" key="1">
    <citation type="journal article" date="2011" name="J. Bacteriol.">
        <title>Genome sequence of Brevibacillus laterosporus LMG 15441, a pathogen of invertebrates.</title>
        <authorList>
            <person name="Djukic M."/>
            <person name="Poehlein A."/>
            <person name="Thurmer A."/>
            <person name="Daniel R."/>
        </authorList>
    </citation>
    <scope>NUCLEOTIDE SEQUENCE [LARGE SCALE GENOMIC DNA]</scope>
    <source>
        <strain evidence="2 3">LMG 15441</strain>
    </source>
</reference>
<name>A0A075QZA3_BRELA</name>
<organism evidence="2 3">
    <name type="scientific">Brevibacillus laterosporus LMG 15441</name>
    <dbReference type="NCBI Taxonomy" id="1042163"/>
    <lineage>
        <taxon>Bacteria</taxon>
        <taxon>Bacillati</taxon>
        <taxon>Bacillota</taxon>
        <taxon>Bacilli</taxon>
        <taxon>Bacillales</taxon>
        <taxon>Paenibacillaceae</taxon>
        <taxon>Brevibacillus</taxon>
    </lineage>
</organism>
<dbReference type="AlphaFoldDB" id="A0A075QZA3"/>
<dbReference type="GO" id="GO:0016747">
    <property type="term" value="F:acyltransferase activity, transferring groups other than amino-acyl groups"/>
    <property type="evidence" value="ECO:0007669"/>
    <property type="project" value="InterPro"/>
</dbReference>
<protein>
    <submittedName>
        <fullName evidence="2">Ribosomal-protein-alanine acetyltransferase RimI</fullName>
    </submittedName>
</protein>
<dbReference type="PROSITE" id="PS51186">
    <property type="entry name" value="GNAT"/>
    <property type="match status" value="1"/>
</dbReference>
<dbReference type="Pfam" id="PF00583">
    <property type="entry name" value="Acetyltransf_1"/>
    <property type="match status" value="1"/>
</dbReference>
<evidence type="ECO:0000313" key="2">
    <source>
        <dbReference type="EMBL" id="AIG25672.1"/>
    </source>
</evidence>
<dbReference type="eggNOG" id="COG0456">
    <property type="taxonomic scope" value="Bacteria"/>
</dbReference>
<dbReference type="InterPro" id="IPR000182">
    <property type="entry name" value="GNAT_dom"/>
</dbReference>
<dbReference type="InterPro" id="IPR016181">
    <property type="entry name" value="Acyl_CoA_acyltransferase"/>
</dbReference>
<dbReference type="Gene3D" id="3.40.630.30">
    <property type="match status" value="1"/>
</dbReference>
<accession>A0A075QZA3</accession>